<dbReference type="AlphaFoldDB" id="A0A7L7LCE9"/>
<dbReference type="EMBL" id="CP055153">
    <property type="protein sequence ID" value="QMU30520.1"/>
    <property type="molecule type" value="Genomic_DNA"/>
</dbReference>
<proteinExistence type="predicted"/>
<dbReference type="KEGG" id="add:HUW48_21950"/>
<dbReference type="Proteomes" id="UP000514509">
    <property type="component" value="Chromosome"/>
</dbReference>
<evidence type="ECO:0000313" key="2">
    <source>
        <dbReference type="Proteomes" id="UP000514509"/>
    </source>
</evidence>
<name>A0A7L7LCE9_9BACT</name>
<evidence type="ECO:0000313" key="1">
    <source>
        <dbReference type="EMBL" id="QMU30520.1"/>
    </source>
</evidence>
<sequence length="552" mass="63070">MAPMNIDNIIRYVCATLIYSNIFLFPLSGFCQTDPKAAEPEEPKGEEPFKEVQIDLKGNYFRGTLPFDEPFIIKGEKSANFIKIVTKYLEAKEIKDFCTIIDTTKVFGSMGCTDKASCWTNVNYWQNNENLIVPKENENDNFSIMVDELKPNRFYKFYFGFQRKLSKNERDAVKELVRTNLQKDISSVGKKVDFVFSNKQIDDIINNTEESLSNFIRPLKIDFKKENRQKQSFDANLAQTIKDIAYNLFNINSNSKEDFIRNSEALKIHQRNLPKKGLPEFIHLKLEDLTNRTLDEKLLNSKDLNLFINDYEVFLNELSMFSKRNRKNLSTSTSQTINKITSVLPNLIRIAKDYSALSNQGVELLNQEAERLVSTISDIIILESIVSGNSIGNFQARAKYYFSADLGVAVLPQINKASPYLGTNIYFAPVNKEKPLKWNNPCKISFEEWSRNFGRRASILIGISMTSLAEPEQRTDLIGSFNLLTGGGIRIADAVRINGGVIWYEKMNANPLMSNSRIKASPFASLSFDIDVRTVFNKLFNTVPEIQNNFIN</sequence>
<accession>A0A7L7LCE9</accession>
<reference evidence="1 2" key="1">
    <citation type="submission" date="2020-08" db="EMBL/GenBank/DDBJ databases">
        <title>Adhaeribacter dokdonensis sp. nov., isolated from the rhizosphere of Elymus tsukushiensis, a plant native to the Dokdo Islands, Republic of Korea.</title>
        <authorList>
            <person name="Ghim S.Y."/>
        </authorList>
    </citation>
    <scope>NUCLEOTIDE SEQUENCE [LARGE SCALE GENOMIC DNA]</scope>
    <source>
        <strain evidence="1 2">KUDC8001</strain>
    </source>
</reference>
<keyword evidence="2" id="KW-1185">Reference proteome</keyword>
<protein>
    <submittedName>
        <fullName evidence="1">Uncharacterized protein</fullName>
    </submittedName>
</protein>
<gene>
    <name evidence="1" type="ORF">HUW48_21950</name>
</gene>
<organism evidence="1 2">
    <name type="scientific">Adhaeribacter radiodurans</name>
    <dbReference type="NCBI Taxonomy" id="2745197"/>
    <lineage>
        <taxon>Bacteria</taxon>
        <taxon>Pseudomonadati</taxon>
        <taxon>Bacteroidota</taxon>
        <taxon>Cytophagia</taxon>
        <taxon>Cytophagales</taxon>
        <taxon>Hymenobacteraceae</taxon>
        <taxon>Adhaeribacter</taxon>
    </lineage>
</organism>
<dbReference type="RefSeq" id="WP_182412967.1">
    <property type="nucleotide sequence ID" value="NZ_CP055153.1"/>
</dbReference>